<dbReference type="EMBL" id="CM018036">
    <property type="protein sequence ID" value="KAA8541127.1"/>
    <property type="molecule type" value="Genomic_DNA"/>
</dbReference>
<dbReference type="OrthoDB" id="618098at2759"/>
<evidence type="ECO:0000313" key="1">
    <source>
        <dbReference type="EMBL" id="KAA8541127.1"/>
    </source>
</evidence>
<gene>
    <name evidence="1" type="ORF">F0562_025127</name>
</gene>
<evidence type="ECO:0008006" key="3">
    <source>
        <dbReference type="Google" id="ProtNLM"/>
    </source>
</evidence>
<organism evidence="1 2">
    <name type="scientific">Nyssa sinensis</name>
    <dbReference type="NCBI Taxonomy" id="561372"/>
    <lineage>
        <taxon>Eukaryota</taxon>
        <taxon>Viridiplantae</taxon>
        <taxon>Streptophyta</taxon>
        <taxon>Embryophyta</taxon>
        <taxon>Tracheophyta</taxon>
        <taxon>Spermatophyta</taxon>
        <taxon>Magnoliopsida</taxon>
        <taxon>eudicotyledons</taxon>
        <taxon>Gunneridae</taxon>
        <taxon>Pentapetalae</taxon>
        <taxon>asterids</taxon>
        <taxon>Cornales</taxon>
        <taxon>Nyssaceae</taxon>
        <taxon>Nyssa</taxon>
    </lineage>
</organism>
<reference evidence="1 2" key="1">
    <citation type="submission" date="2019-09" db="EMBL/GenBank/DDBJ databases">
        <title>A chromosome-level genome assembly of the Chinese tupelo Nyssa sinensis.</title>
        <authorList>
            <person name="Yang X."/>
            <person name="Kang M."/>
            <person name="Yang Y."/>
            <person name="Xiong H."/>
            <person name="Wang M."/>
            <person name="Zhang Z."/>
            <person name="Wang Z."/>
            <person name="Wu H."/>
            <person name="Ma T."/>
            <person name="Liu J."/>
            <person name="Xi Z."/>
        </authorList>
    </citation>
    <scope>NUCLEOTIDE SEQUENCE [LARGE SCALE GENOMIC DNA]</scope>
    <source>
        <strain evidence="1">J267</strain>
        <tissue evidence="1">Leaf</tissue>
    </source>
</reference>
<protein>
    <recommendedName>
        <fullName evidence="3">PH domain-containing protein</fullName>
    </recommendedName>
</protein>
<proteinExistence type="predicted"/>
<keyword evidence="2" id="KW-1185">Reference proteome</keyword>
<name>A0A5J5BH87_9ASTE</name>
<sequence length="124" mass="14777">MGREIKESTIKLTEAMAYDVTVAAKRVRINEELLKLPTISMFERHKATLQIARDHETTYVFFTIADDEKEEWVKALLRGKDQVKCTKTQLLELHWFYVKEQQQIMLWRLEWSSWLFAKLLTNGE</sequence>
<accession>A0A5J5BH87</accession>
<dbReference type="AlphaFoldDB" id="A0A5J5BH87"/>
<dbReference type="Proteomes" id="UP000325577">
    <property type="component" value="Linkage Group LG13"/>
</dbReference>
<evidence type="ECO:0000313" key="2">
    <source>
        <dbReference type="Proteomes" id="UP000325577"/>
    </source>
</evidence>